<evidence type="ECO:0000256" key="2">
    <source>
        <dbReference type="ARBA" id="ARBA00022741"/>
    </source>
</evidence>
<accession>A0A6I2UGF1</accession>
<evidence type="ECO:0000256" key="3">
    <source>
        <dbReference type="ARBA" id="ARBA00022840"/>
    </source>
</evidence>
<dbReference type="GeneID" id="96778178"/>
<dbReference type="Pfam" id="PF00437">
    <property type="entry name" value="T2SSE"/>
    <property type="match status" value="1"/>
</dbReference>
<dbReference type="AlphaFoldDB" id="A0A6I2UGF1"/>
<comment type="similarity">
    <text evidence="1">Belongs to the GSP E family.</text>
</comment>
<dbReference type="InterPro" id="IPR001482">
    <property type="entry name" value="T2SS/T4SS_dom"/>
</dbReference>
<evidence type="ECO:0000313" key="5">
    <source>
        <dbReference type="EMBL" id="MSU08261.1"/>
    </source>
</evidence>
<proteinExistence type="inferred from homology"/>
<dbReference type="Gene3D" id="3.30.450.90">
    <property type="match status" value="1"/>
</dbReference>
<organism evidence="5 6">
    <name type="scientific">Anaerovibrio slackiae</name>
    <dbReference type="NCBI Taxonomy" id="2652309"/>
    <lineage>
        <taxon>Bacteria</taxon>
        <taxon>Bacillati</taxon>
        <taxon>Bacillota</taxon>
        <taxon>Negativicutes</taxon>
        <taxon>Selenomonadales</taxon>
        <taxon>Selenomonadaceae</taxon>
        <taxon>Anaerovibrio</taxon>
    </lineage>
</organism>
<evidence type="ECO:0000259" key="4">
    <source>
        <dbReference type="Pfam" id="PF00437"/>
    </source>
</evidence>
<dbReference type="Proteomes" id="UP000433181">
    <property type="component" value="Unassembled WGS sequence"/>
</dbReference>
<protein>
    <submittedName>
        <fullName evidence="5">Type II/IV secretion system protein</fullName>
    </submittedName>
</protein>
<comment type="caution">
    <text evidence="5">The sequence shown here is derived from an EMBL/GenBank/DDBJ whole genome shotgun (WGS) entry which is preliminary data.</text>
</comment>
<evidence type="ECO:0000256" key="1">
    <source>
        <dbReference type="ARBA" id="ARBA00006611"/>
    </source>
</evidence>
<keyword evidence="3" id="KW-0067">ATP-binding</keyword>
<dbReference type="GO" id="GO:0005886">
    <property type="term" value="C:plasma membrane"/>
    <property type="evidence" value="ECO:0007669"/>
    <property type="project" value="TreeGrafter"/>
</dbReference>
<dbReference type="EMBL" id="VUNR01000006">
    <property type="protein sequence ID" value="MSU08261.1"/>
    <property type="molecule type" value="Genomic_DNA"/>
</dbReference>
<dbReference type="PANTHER" id="PTHR30258">
    <property type="entry name" value="TYPE II SECRETION SYSTEM PROTEIN GSPE-RELATED"/>
    <property type="match status" value="1"/>
</dbReference>
<dbReference type="GO" id="GO:0016887">
    <property type="term" value="F:ATP hydrolysis activity"/>
    <property type="evidence" value="ECO:0007669"/>
    <property type="project" value="TreeGrafter"/>
</dbReference>
<keyword evidence="2" id="KW-0547">Nucleotide-binding</keyword>
<sequence length="425" mass="48119">MELKEKYFHLMKRARQNASNGLIEMVREQPARLQDERTPLVDLMEFIIKTAVAERASDVHFEPLEQEVRIRLRINGCMKQFFQDMPWELYGNLLSRLKIMCGLDIAEKRLPQDGRFSFMADGSRMLDIRVSIVPMINGEKIVLRLLNNQESFKGIEQLDFTSRNYELLRQKCTSGHGAVLLSGPVNSGKTTDLYAILSMLNQEGRNIISIEDPVEYRIEGINQIQINEKIGYTFEMALRAVLRQDFDCLAVGELRNAETADMLITSALTGRRVFATLHTPGAVKTIFRLLDMGIKPYLLASAISLVVGQRLVKRLCPCCREAYFVQKESGEGIFLGDEYRWQSDRFFKHREGGCAACNYTGYAGRIAVQELLSVEGDVAEAVMNNVKAEDLEAIAMENGMIGMKQDGIAKAALGYLELKELMEIF</sequence>
<feature type="domain" description="Bacterial type II secretion system protein E" evidence="4">
    <location>
        <begin position="35"/>
        <end position="422"/>
    </location>
</feature>
<dbReference type="RefSeq" id="WP_154406428.1">
    <property type="nucleotide sequence ID" value="NZ_VUNR01000006.1"/>
</dbReference>
<dbReference type="GO" id="GO:0005524">
    <property type="term" value="F:ATP binding"/>
    <property type="evidence" value="ECO:0007669"/>
    <property type="project" value="UniProtKB-KW"/>
</dbReference>
<dbReference type="Gene3D" id="3.40.50.300">
    <property type="entry name" value="P-loop containing nucleotide triphosphate hydrolases"/>
    <property type="match status" value="1"/>
</dbReference>
<dbReference type="InterPro" id="IPR027417">
    <property type="entry name" value="P-loop_NTPase"/>
</dbReference>
<dbReference type="CDD" id="cd01129">
    <property type="entry name" value="PulE-GspE-like"/>
    <property type="match status" value="1"/>
</dbReference>
<keyword evidence="6" id="KW-1185">Reference proteome</keyword>
<name>A0A6I2UGF1_9FIRM</name>
<reference evidence="5 6" key="1">
    <citation type="submission" date="2019-08" db="EMBL/GenBank/DDBJ databases">
        <title>In-depth cultivation of the pig gut microbiome towards novel bacterial diversity and tailored functional studies.</title>
        <authorList>
            <person name="Wylensek D."/>
            <person name="Hitch T.C.A."/>
            <person name="Clavel T."/>
        </authorList>
    </citation>
    <scope>NUCLEOTIDE SEQUENCE [LARGE SCALE GENOMIC DNA]</scope>
    <source>
        <strain evidence="5 6">WCA-693-APC-5D-A</strain>
    </source>
</reference>
<dbReference type="PANTHER" id="PTHR30258:SF2">
    <property type="entry name" value="COMG OPERON PROTEIN 1"/>
    <property type="match status" value="1"/>
</dbReference>
<gene>
    <name evidence="5" type="ORF">FYJ84_04565</name>
</gene>
<evidence type="ECO:0000313" key="6">
    <source>
        <dbReference type="Proteomes" id="UP000433181"/>
    </source>
</evidence>
<dbReference type="SUPFAM" id="SSF52540">
    <property type="entry name" value="P-loop containing nucleoside triphosphate hydrolases"/>
    <property type="match status" value="1"/>
</dbReference>